<dbReference type="Proteomes" id="UP001258945">
    <property type="component" value="Unassembled WGS sequence"/>
</dbReference>
<proteinExistence type="inferred from homology"/>
<protein>
    <submittedName>
        <fullName evidence="3">Dihydrodipicolinate synthase family protein</fullName>
        <ecNumber evidence="3">4.1.3.3</ecNumber>
        <ecNumber evidence="3">4.2.1.41</ecNumber>
        <ecNumber evidence="3">4.3.3.7</ecNumber>
    </submittedName>
</protein>
<name>A0ABU3MHS3_9PROT</name>
<dbReference type="PANTHER" id="PTHR12128">
    <property type="entry name" value="DIHYDRODIPICOLINATE SYNTHASE"/>
    <property type="match status" value="1"/>
</dbReference>
<evidence type="ECO:0000313" key="3">
    <source>
        <dbReference type="EMBL" id="MDT8332539.1"/>
    </source>
</evidence>
<dbReference type="SUPFAM" id="SSF51569">
    <property type="entry name" value="Aldolase"/>
    <property type="match status" value="1"/>
</dbReference>
<dbReference type="SMART" id="SM01130">
    <property type="entry name" value="DHDPS"/>
    <property type="match status" value="1"/>
</dbReference>
<dbReference type="GO" id="GO:0047448">
    <property type="term" value="F:5-dehydro-4-deoxyglucarate dehydratase activity"/>
    <property type="evidence" value="ECO:0007669"/>
    <property type="project" value="UniProtKB-EC"/>
</dbReference>
<evidence type="ECO:0000313" key="4">
    <source>
        <dbReference type="Proteomes" id="UP001258945"/>
    </source>
</evidence>
<accession>A0ABU3MHS3</accession>
<dbReference type="GO" id="GO:0008747">
    <property type="term" value="F:N-acetylneuraminate lyase activity"/>
    <property type="evidence" value="ECO:0007669"/>
    <property type="project" value="UniProtKB-EC"/>
</dbReference>
<evidence type="ECO:0000256" key="2">
    <source>
        <dbReference type="PIRNR" id="PIRNR001365"/>
    </source>
</evidence>
<dbReference type="CDD" id="cd00408">
    <property type="entry name" value="DHDPS-like"/>
    <property type="match status" value="1"/>
</dbReference>
<dbReference type="EMBL" id="JAVVDO010000030">
    <property type="protein sequence ID" value="MDT8332539.1"/>
    <property type="molecule type" value="Genomic_DNA"/>
</dbReference>
<dbReference type="EC" id="4.1.3.3" evidence="3"/>
<comment type="caution">
    <text evidence="3">The sequence shown here is derived from an EMBL/GenBank/DDBJ whole genome shotgun (WGS) entry which is preliminary data.</text>
</comment>
<dbReference type="PRINTS" id="PR00146">
    <property type="entry name" value="DHPICSNTHASE"/>
</dbReference>
<dbReference type="EC" id="4.3.3.7" evidence="3"/>
<keyword evidence="4" id="KW-1185">Reference proteome</keyword>
<dbReference type="Gene3D" id="3.20.20.70">
    <property type="entry name" value="Aldolase class I"/>
    <property type="match status" value="1"/>
</dbReference>
<reference evidence="3 4" key="1">
    <citation type="journal article" date="2019" name="Microb. Pathog.">
        <title>Comparison of VITEK 2, MALDI-TOF MS, 16S rRNA gene sequencing, and whole-genome sequencing for identification of Roseomonas mucosa.</title>
        <authorList>
            <person name="Rudolph W.W."/>
            <person name="Gunzer F."/>
            <person name="Trauth M."/>
            <person name="Bunk B."/>
            <person name="Bigge R."/>
            <person name="Schrottner P."/>
        </authorList>
    </citation>
    <scope>NUCLEOTIDE SEQUENCE [LARGE SCALE GENOMIC DNA]</scope>
    <source>
        <strain evidence="3 4">DSM 103800</strain>
    </source>
</reference>
<dbReference type="InterPro" id="IPR013785">
    <property type="entry name" value="Aldolase_TIM"/>
</dbReference>
<organism evidence="3 4">
    <name type="scientific">Roseomonas gilardii</name>
    <dbReference type="NCBI Taxonomy" id="257708"/>
    <lineage>
        <taxon>Bacteria</taxon>
        <taxon>Pseudomonadati</taxon>
        <taxon>Pseudomonadota</taxon>
        <taxon>Alphaproteobacteria</taxon>
        <taxon>Acetobacterales</taxon>
        <taxon>Roseomonadaceae</taxon>
        <taxon>Roseomonas</taxon>
    </lineage>
</organism>
<dbReference type="PIRSF" id="PIRSF001365">
    <property type="entry name" value="DHDPS"/>
    <property type="match status" value="1"/>
</dbReference>
<dbReference type="PANTHER" id="PTHR12128:SF67">
    <property type="entry name" value="BLR3884 PROTEIN"/>
    <property type="match status" value="1"/>
</dbReference>
<dbReference type="RefSeq" id="WP_314283214.1">
    <property type="nucleotide sequence ID" value="NZ_JAVVDO010000030.1"/>
</dbReference>
<keyword evidence="1 2" id="KW-0456">Lyase</keyword>
<dbReference type="InterPro" id="IPR002220">
    <property type="entry name" value="DapA-like"/>
</dbReference>
<dbReference type="GO" id="GO:0008840">
    <property type="term" value="F:4-hydroxy-tetrahydrodipicolinate synthase activity"/>
    <property type="evidence" value="ECO:0007669"/>
    <property type="project" value="UniProtKB-EC"/>
</dbReference>
<dbReference type="Pfam" id="PF00701">
    <property type="entry name" value="DHDPS"/>
    <property type="match status" value="1"/>
</dbReference>
<sequence length="309" mass="32818">MSTTLDKPATAPAGTFRGPTGVFSAALTPLDADLAPDHATFVGHARWLLEEGCDGIALLGTTGEANSFSVGERKALLEAAVDAGIAPERLLPGTGVAALTEAVELTRHALSLGVRTVVMLPPFYYKNVSDDGVFAAYAEVIERVGDARLRVVLYHIPQMSAVPLSHALIERLIARFPDIVVGIKDSAGDIGNMLAMVERFPGFSVLAGADPLLLPLRRQGGAGCITATSNLVARDLAFIYRHALDESRAGEVEVAQQRVVAMRNRASRFAQMASLKMLTAQRTGHEGWARMRPPLLALDAAEKASLLSA</sequence>
<evidence type="ECO:0000256" key="1">
    <source>
        <dbReference type="ARBA" id="ARBA00023239"/>
    </source>
</evidence>
<dbReference type="EC" id="4.2.1.41" evidence="3"/>
<comment type="similarity">
    <text evidence="2">Belongs to the DapA family.</text>
</comment>
<gene>
    <name evidence="3" type="ORF">RQ831_15880</name>
</gene>